<feature type="signal peptide" evidence="6">
    <location>
        <begin position="1"/>
        <end position="24"/>
    </location>
</feature>
<evidence type="ECO:0000256" key="1">
    <source>
        <dbReference type="ARBA" id="ARBA00022729"/>
    </source>
</evidence>
<keyword evidence="2" id="KW-1015">Disulfide bond</keyword>
<accession>A0A1B6HBB3</accession>
<name>A0A1B6HBB3_9HEMI</name>
<evidence type="ECO:0000256" key="2">
    <source>
        <dbReference type="ARBA" id="ARBA00023157"/>
    </source>
</evidence>
<keyword evidence="1 6" id="KW-0732">Signal</keyword>
<keyword evidence="5" id="KW-0645">Protease</keyword>
<keyword evidence="3" id="KW-0325">Glycoprotein</keyword>
<dbReference type="InterPro" id="IPR001254">
    <property type="entry name" value="Trypsin_dom"/>
</dbReference>
<evidence type="ECO:0000256" key="4">
    <source>
        <dbReference type="ARBA" id="ARBA00024195"/>
    </source>
</evidence>
<protein>
    <recommendedName>
        <fullName evidence="7">Peptidase S1 domain-containing protein</fullName>
    </recommendedName>
</protein>
<feature type="non-terminal residue" evidence="8">
    <location>
        <position position="1"/>
    </location>
</feature>
<organism evidence="8">
    <name type="scientific">Homalodisca liturata</name>
    <dbReference type="NCBI Taxonomy" id="320908"/>
    <lineage>
        <taxon>Eukaryota</taxon>
        <taxon>Metazoa</taxon>
        <taxon>Ecdysozoa</taxon>
        <taxon>Arthropoda</taxon>
        <taxon>Hexapoda</taxon>
        <taxon>Insecta</taxon>
        <taxon>Pterygota</taxon>
        <taxon>Neoptera</taxon>
        <taxon>Paraneoptera</taxon>
        <taxon>Hemiptera</taxon>
        <taxon>Auchenorrhyncha</taxon>
        <taxon>Membracoidea</taxon>
        <taxon>Cicadellidae</taxon>
        <taxon>Cicadellinae</taxon>
        <taxon>Proconiini</taxon>
        <taxon>Homalodisca</taxon>
    </lineage>
</organism>
<comment type="similarity">
    <text evidence="4">Belongs to the peptidase S1 family. CLIP subfamily.</text>
</comment>
<dbReference type="InterPro" id="IPR001314">
    <property type="entry name" value="Peptidase_S1A"/>
</dbReference>
<dbReference type="PROSITE" id="PS00134">
    <property type="entry name" value="TRYPSIN_HIS"/>
    <property type="match status" value="1"/>
</dbReference>
<dbReference type="GO" id="GO:0004252">
    <property type="term" value="F:serine-type endopeptidase activity"/>
    <property type="evidence" value="ECO:0007669"/>
    <property type="project" value="InterPro"/>
</dbReference>
<dbReference type="EMBL" id="GECU01035817">
    <property type="protein sequence ID" value="JAS71889.1"/>
    <property type="molecule type" value="Transcribed_RNA"/>
</dbReference>
<sequence>LVKMLLSTIKLLLTLTAVVVCCEAAASKYPPHQSKFMRHRNWKLLPHNQCGETPILMQSKIVGGNQARVGQFPWMVGLLETERKTKKSTIYCGGSLINDRYVVTAAHCIIGQPKLQYVVLGEHNQDTDIDCDRYRCSGPARKVRVQKTVCHPSYSSSYSNLGLNDICLIRLSTRIVKYNEFIRPICLPTYQMLEGRNFSGMKMETAGWGWAAPGHSYTKVLRVVTVPVISEKECKRWVYDVVKSQICAKGDNGKDSCSGDSGGPLMGRVAKPNGIGYFSVLIGITSFGESKKTRAGQVLCGDHIGVYVRVSEYIQWILNKIRE</sequence>
<dbReference type="InterPro" id="IPR033116">
    <property type="entry name" value="TRYPSIN_SER"/>
</dbReference>
<reference evidence="8" key="1">
    <citation type="submission" date="2015-11" db="EMBL/GenBank/DDBJ databases">
        <title>De novo transcriptome assembly of four potential Pierce s Disease insect vectors from Arizona vineyards.</title>
        <authorList>
            <person name="Tassone E.E."/>
        </authorList>
    </citation>
    <scope>NUCLEOTIDE SEQUENCE</scope>
</reference>
<keyword evidence="5" id="KW-0378">Hydrolase</keyword>
<keyword evidence="5" id="KW-0720">Serine protease</keyword>
<dbReference type="Gene3D" id="2.40.10.10">
    <property type="entry name" value="Trypsin-like serine proteases"/>
    <property type="match status" value="2"/>
</dbReference>
<evidence type="ECO:0000313" key="8">
    <source>
        <dbReference type="EMBL" id="JAS71889.1"/>
    </source>
</evidence>
<dbReference type="SMART" id="SM00020">
    <property type="entry name" value="Tryp_SPc"/>
    <property type="match status" value="1"/>
</dbReference>
<dbReference type="PROSITE" id="PS00135">
    <property type="entry name" value="TRYPSIN_SER"/>
    <property type="match status" value="1"/>
</dbReference>
<dbReference type="PRINTS" id="PR00722">
    <property type="entry name" value="CHYMOTRYPSIN"/>
</dbReference>
<evidence type="ECO:0000256" key="5">
    <source>
        <dbReference type="RuleBase" id="RU363034"/>
    </source>
</evidence>
<dbReference type="SUPFAM" id="SSF50494">
    <property type="entry name" value="Trypsin-like serine proteases"/>
    <property type="match status" value="1"/>
</dbReference>
<feature type="chain" id="PRO_5008584199" description="Peptidase S1 domain-containing protein" evidence="6">
    <location>
        <begin position="25"/>
        <end position="323"/>
    </location>
</feature>
<feature type="domain" description="Peptidase S1" evidence="7">
    <location>
        <begin position="61"/>
        <end position="322"/>
    </location>
</feature>
<dbReference type="CDD" id="cd00190">
    <property type="entry name" value="Tryp_SPc"/>
    <property type="match status" value="1"/>
</dbReference>
<dbReference type="InterPro" id="IPR009003">
    <property type="entry name" value="Peptidase_S1_PA"/>
</dbReference>
<dbReference type="InterPro" id="IPR051487">
    <property type="entry name" value="Ser/Thr_Proteases_Immune/Dev"/>
</dbReference>
<dbReference type="InterPro" id="IPR043504">
    <property type="entry name" value="Peptidase_S1_PA_chymotrypsin"/>
</dbReference>
<dbReference type="PROSITE" id="PS50240">
    <property type="entry name" value="TRYPSIN_DOM"/>
    <property type="match status" value="1"/>
</dbReference>
<dbReference type="FunFam" id="2.40.10.10:FF:000028">
    <property type="entry name" value="Serine protease easter"/>
    <property type="match status" value="1"/>
</dbReference>
<evidence type="ECO:0000256" key="6">
    <source>
        <dbReference type="SAM" id="SignalP"/>
    </source>
</evidence>
<gene>
    <name evidence="8" type="ORF">g.4743</name>
</gene>
<proteinExistence type="inferred from homology"/>
<evidence type="ECO:0000256" key="3">
    <source>
        <dbReference type="ARBA" id="ARBA00023180"/>
    </source>
</evidence>
<dbReference type="PANTHER" id="PTHR24256">
    <property type="entry name" value="TRYPTASE-RELATED"/>
    <property type="match status" value="1"/>
</dbReference>
<dbReference type="InterPro" id="IPR018114">
    <property type="entry name" value="TRYPSIN_HIS"/>
</dbReference>
<dbReference type="AlphaFoldDB" id="A0A1B6HBB3"/>
<evidence type="ECO:0000259" key="7">
    <source>
        <dbReference type="PROSITE" id="PS50240"/>
    </source>
</evidence>
<dbReference type="Pfam" id="PF00089">
    <property type="entry name" value="Trypsin"/>
    <property type="match status" value="1"/>
</dbReference>
<dbReference type="GO" id="GO:0006508">
    <property type="term" value="P:proteolysis"/>
    <property type="evidence" value="ECO:0007669"/>
    <property type="project" value="UniProtKB-KW"/>
</dbReference>